<keyword evidence="1" id="KW-0812">Transmembrane</keyword>
<keyword evidence="3" id="KW-1185">Reference proteome</keyword>
<keyword evidence="1" id="KW-1133">Transmembrane helix</keyword>
<dbReference type="InterPro" id="IPR014867">
    <property type="entry name" value="Spore_coat_CotH_CotH2/3/7"/>
</dbReference>
<gene>
    <name evidence="2" type="ORF">SD1D_0554</name>
</gene>
<evidence type="ECO:0000256" key="1">
    <source>
        <dbReference type="SAM" id="Phobius"/>
    </source>
</evidence>
<dbReference type="EMBL" id="LN879430">
    <property type="protein sequence ID" value="CUH92106.1"/>
    <property type="molecule type" value="Genomic_DNA"/>
</dbReference>
<dbReference type="RefSeq" id="WP_058257504.1">
    <property type="nucleotide sequence ID" value="NZ_LN879430.1"/>
</dbReference>
<dbReference type="Proteomes" id="UP000196053">
    <property type="component" value="Chromosome I"/>
</dbReference>
<reference evidence="3" key="1">
    <citation type="submission" date="2015-09" db="EMBL/GenBank/DDBJ databases">
        <authorList>
            <person name="Wibberg D."/>
        </authorList>
    </citation>
    <scope>NUCLEOTIDE SEQUENCE [LARGE SCALE GENOMIC DNA]</scope>
    <source>
        <strain evidence="3">SD1D</strain>
    </source>
</reference>
<dbReference type="PANTHER" id="PTHR40050">
    <property type="entry name" value="INNER SPORE COAT PROTEIN H"/>
    <property type="match status" value="1"/>
</dbReference>
<evidence type="ECO:0000313" key="3">
    <source>
        <dbReference type="Proteomes" id="UP000196053"/>
    </source>
</evidence>
<dbReference type="Pfam" id="PF08757">
    <property type="entry name" value="CotH"/>
    <property type="match status" value="1"/>
</dbReference>
<evidence type="ECO:0000313" key="2">
    <source>
        <dbReference type="EMBL" id="CUH92106.1"/>
    </source>
</evidence>
<dbReference type="AlphaFoldDB" id="A0A0K8J395"/>
<keyword evidence="1" id="KW-0472">Membrane</keyword>
<feature type="transmembrane region" description="Helical" evidence="1">
    <location>
        <begin position="9"/>
        <end position="26"/>
    </location>
</feature>
<dbReference type="OrthoDB" id="3235126at2"/>
<organism evidence="2 3">
    <name type="scientific">Herbinix luporum</name>
    <dbReference type="NCBI Taxonomy" id="1679721"/>
    <lineage>
        <taxon>Bacteria</taxon>
        <taxon>Bacillati</taxon>
        <taxon>Bacillota</taxon>
        <taxon>Clostridia</taxon>
        <taxon>Lachnospirales</taxon>
        <taxon>Lachnospiraceae</taxon>
        <taxon>Herbinix</taxon>
    </lineage>
</organism>
<protein>
    <submittedName>
        <fullName evidence="2">Putative membrane protein</fullName>
    </submittedName>
</protein>
<dbReference type="PANTHER" id="PTHR40050:SF1">
    <property type="entry name" value="INNER SPORE COAT PROTEIN H"/>
    <property type="match status" value="1"/>
</dbReference>
<sequence length="445" mass="52689">MNKDKIKKTILYISVIIALVLFFFIYKNSSNEVLSNPYDIDIKENKSLYLNYNPGEVTDVYINVFPTKNKEGNLYDFSSFDITANWDKENNPKLDANVQFVTSNKEANLYQMRSPNASIRVRGNRGSALKSYRIKLIDGAYWGQSVFNINKNLRDPSRIANKLAHDLIKDIDHIYGFRTNFLRVYIRDDKQEGDFVPYGLYTHIEQPNKAYLKARGLDVAGSIYRAENFDFQLTKELKNVDDPLYNKEAFETVLSIREGKEHSKLIKMLKDINDENKEFNQLFHSYFHEENYLTWLSINILLGNVDAMSCGFLLYNPSDSSMWYLLPWDFDGIFLWMEEDEDMPSILDKLRDVNLHRRYLEQEGNLRKLHDKIEELISESFSPNKIKALKKTYKPILLEMMNKYPDNLLLNIPMVEYMAYIDQIDEKIYRNYQEFLKWYEVYSYK</sequence>
<name>A0A0K8J395_9FIRM</name>
<proteinExistence type="predicted"/>
<dbReference type="KEGG" id="hsd:SD1D_0554"/>
<accession>A0A0K8J395</accession>